<proteinExistence type="predicted"/>
<dbReference type="Proteomes" id="UP000267524">
    <property type="component" value="Unassembled WGS sequence"/>
</dbReference>
<gene>
    <name evidence="1" type="ORF">D1632_14905</name>
</gene>
<evidence type="ECO:0008006" key="3">
    <source>
        <dbReference type="Google" id="ProtNLM"/>
    </source>
</evidence>
<evidence type="ECO:0000313" key="1">
    <source>
        <dbReference type="EMBL" id="RMZ58860.1"/>
    </source>
</evidence>
<sequence>MDTQTLDFWIGNFNTEEEFYEFVEEDEGFYMEEESDEKYISKFAESQNTIWLDYELVEYGFEGGNRTIYEKFSEYSFAEQWLPILINRINELNVNFDINSLILLNRGQIPNPVSVEDEEFSLVYIGGIEYYI</sequence>
<comment type="caution">
    <text evidence="1">The sequence shown here is derived from an EMBL/GenBank/DDBJ whole genome shotgun (WGS) entry which is preliminary data.</text>
</comment>
<dbReference type="EMBL" id="QWIV01000014">
    <property type="protein sequence ID" value="RMZ58860.1"/>
    <property type="molecule type" value="Genomic_DNA"/>
</dbReference>
<dbReference type="Pfam" id="PF14112">
    <property type="entry name" value="DUF4284"/>
    <property type="match status" value="1"/>
</dbReference>
<protein>
    <recommendedName>
        <fullName evidence="3">Immunity protein 22</fullName>
    </recommendedName>
</protein>
<keyword evidence="2" id="KW-1185">Reference proteome</keyword>
<organism evidence="1 2">
    <name type="scientific">Chryseobacterium nematophagum</name>
    <dbReference type="NCBI Taxonomy" id="2305228"/>
    <lineage>
        <taxon>Bacteria</taxon>
        <taxon>Pseudomonadati</taxon>
        <taxon>Bacteroidota</taxon>
        <taxon>Flavobacteriia</taxon>
        <taxon>Flavobacteriales</taxon>
        <taxon>Weeksellaceae</taxon>
        <taxon>Chryseobacterium group</taxon>
        <taxon>Chryseobacterium</taxon>
    </lineage>
</organism>
<dbReference type="InterPro" id="IPR025560">
    <property type="entry name" value="Imm22"/>
</dbReference>
<reference evidence="1 2" key="1">
    <citation type="submission" date="2018-08" db="EMBL/GenBank/DDBJ databases">
        <title>Chryseobacterium nematophagum: a novel matrix digesting pathogen of nematodes.</title>
        <authorList>
            <person name="Page A."/>
            <person name="Roberts M."/>
            <person name="Felix M.-A."/>
            <person name="Weir W."/>
        </authorList>
    </citation>
    <scope>NUCLEOTIDE SEQUENCE [LARGE SCALE GENOMIC DNA]</scope>
    <source>
        <strain evidence="1 2">JUb275</strain>
    </source>
</reference>
<evidence type="ECO:0000313" key="2">
    <source>
        <dbReference type="Proteomes" id="UP000267524"/>
    </source>
</evidence>
<accession>A0A3M7LA39</accession>
<name>A0A3M7LA39_9FLAO</name>
<dbReference type="RefSeq" id="WP_122548008.1">
    <property type="nucleotide sequence ID" value="NZ_QWIV01000014.1"/>
</dbReference>
<dbReference type="AlphaFoldDB" id="A0A3M7LA39"/>